<evidence type="ECO:0000313" key="2">
    <source>
        <dbReference type="Proteomes" id="UP000666240"/>
    </source>
</evidence>
<proteinExistence type="predicted"/>
<dbReference type="AlphaFoldDB" id="A0A8J7QX75"/>
<dbReference type="RefSeq" id="WP_209334459.1">
    <property type="nucleotide sequence ID" value="NZ_JAGIYY010000002.1"/>
</dbReference>
<comment type="caution">
    <text evidence="1">The sequence shown here is derived from an EMBL/GenBank/DDBJ whole genome shotgun (WGS) entry which is preliminary data.</text>
</comment>
<gene>
    <name evidence="1" type="ORF">J5Y06_07110</name>
</gene>
<evidence type="ECO:0000313" key="1">
    <source>
        <dbReference type="EMBL" id="MBP0438413.1"/>
    </source>
</evidence>
<accession>A0A8J7QX75</accession>
<sequence>MSDQLNAVFVEHDPVTGEIIYCGSVPPDVIEGYPPLFPKLTFRWVGHGMDVPDPSAVYFDIDVNQIRPRPRLVVQTSKTVIAADGVDEAVISGIPAGVSFTVDDELFIADGEPIQMRSTLPASYRLAINHFPYLAFEMEIVAQ</sequence>
<organism evidence="1 2">
    <name type="scientific">Tianweitania sediminis</name>
    <dbReference type="NCBI Taxonomy" id="1502156"/>
    <lineage>
        <taxon>Bacteria</taxon>
        <taxon>Pseudomonadati</taxon>
        <taxon>Pseudomonadota</taxon>
        <taxon>Alphaproteobacteria</taxon>
        <taxon>Hyphomicrobiales</taxon>
        <taxon>Phyllobacteriaceae</taxon>
        <taxon>Tianweitania</taxon>
    </lineage>
</organism>
<protein>
    <submittedName>
        <fullName evidence="1">Uncharacterized protein</fullName>
    </submittedName>
</protein>
<dbReference type="EMBL" id="JAGIYY010000002">
    <property type="protein sequence ID" value="MBP0438413.1"/>
    <property type="molecule type" value="Genomic_DNA"/>
</dbReference>
<keyword evidence="2" id="KW-1185">Reference proteome</keyword>
<dbReference type="Proteomes" id="UP000666240">
    <property type="component" value="Unassembled WGS sequence"/>
</dbReference>
<name>A0A8J7QX75_9HYPH</name>
<reference evidence="1" key="1">
    <citation type="submission" date="2021-03" db="EMBL/GenBank/DDBJ databases">
        <title>Genome sequencing and assembly of Tianweitania sediminis.</title>
        <authorList>
            <person name="Chhetri G."/>
        </authorList>
    </citation>
    <scope>NUCLEOTIDE SEQUENCE</scope>
    <source>
        <strain evidence="1">Z8</strain>
    </source>
</reference>